<gene>
    <name evidence="3" type="ORF">CDAUBV1_LOCUS3421</name>
</gene>
<feature type="domain" description="Cas1p 10 TM acyl transferase" evidence="2">
    <location>
        <begin position="355"/>
        <end position="447"/>
    </location>
</feature>
<evidence type="ECO:0000313" key="4">
    <source>
        <dbReference type="Proteomes" id="UP001497525"/>
    </source>
</evidence>
<protein>
    <recommendedName>
        <fullName evidence="2">Cas1p 10 TM acyl transferase domain-containing protein</fullName>
    </recommendedName>
</protein>
<evidence type="ECO:0000313" key="3">
    <source>
        <dbReference type="EMBL" id="CAL5131250.1"/>
    </source>
</evidence>
<sequence length="449" mass="51555">MNYLLQNILVKNSGLVSENEINPESKHDYDGIGAGSGDDKLIEEGTSRFEENSDDEDEVEETAQCPNLLTNANFASVRKDYLNSAFVSQIKMWTTSKSLTPCRADDRRNDADSSAEIQKNFATVLQHLTNVRLILVQQDCSDNWCQCKNRSSMARGRHLHNPEDIQTLKSLKNISFFRASRSIAYAHGLQHEKSECDDGWNSTPNTSFAYKAATLLQGRDIRKFGRLLLQETERYLTVMFRLNLVVIALCLTLDDKPHHYYYMQLATVWYTALTVIMICYPRVSLHGLQNQVASEMNESSVQFSRKAPSESITSDLGNHEQNIISADTPNRLEQSVEHITAVFERQRRQRLSLKVYFQCTDFTCVHNLNKYFCIAPILSYVALRNGLPFFRNHCSRFFVRLGCISMEIYLFHQLKFEARLIQYFPVHVAFNSAIEALILFCMCDEMHQG</sequence>
<dbReference type="Pfam" id="PF07779">
    <property type="entry name" value="Cas1_AcylT"/>
    <property type="match status" value="2"/>
</dbReference>
<dbReference type="AlphaFoldDB" id="A0AAV2T4C7"/>
<evidence type="ECO:0000256" key="1">
    <source>
        <dbReference type="SAM" id="MobiDB-lite"/>
    </source>
</evidence>
<dbReference type="EMBL" id="CAXLJL010000086">
    <property type="protein sequence ID" value="CAL5131250.1"/>
    <property type="molecule type" value="Genomic_DNA"/>
</dbReference>
<reference evidence="3" key="1">
    <citation type="submission" date="2024-06" db="EMBL/GenBank/DDBJ databases">
        <authorList>
            <person name="Liu X."/>
            <person name="Lenzi L."/>
            <person name="Haldenby T S."/>
            <person name="Uol C."/>
        </authorList>
    </citation>
    <scope>NUCLEOTIDE SEQUENCE</scope>
</reference>
<comment type="caution">
    <text evidence="3">The sequence shown here is derived from an EMBL/GenBank/DDBJ whole genome shotgun (WGS) entry which is preliminary data.</text>
</comment>
<feature type="region of interest" description="Disordered" evidence="1">
    <location>
        <begin position="21"/>
        <end position="41"/>
    </location>
</feature>
<dbReference type="Proteomes" id="UP001497525">
    <property type="component" value="Unassembled WGS sequence"/>
</dbReference>
<name>A0AAV2T4C7_CALDB</name>
<feature type="domain" description="Cas1p 10 TM acyl transferase" evidence="2">
    <location>
        <begin position="233"/>
        <end position="291"/>
    </location>
</feature>
<evidence type="ECO:0000259" key="2">
    <source>
        <dbReference type="Pfam" id="PF07779"/>
    </source>
</evidence>
<accession>A0AAV2T4C7</accession>
<proteinExistence type="predicted"/>
<dbReference type="InterPro" id="IPR012419">
    <property type="entry name" value="Cas1_AcylTrans_dom"/>
</dbReference>
<organism evidence="3 4">
    <name type="scientific">Calicophoron daubneyi</name>
    <name type="common">Rumen fluke</name>
    <name type="synonym">Paramphistomum daubneyi</name>
    <dbReference type="NCBI Taxonomy" id="300641"/>
    <lineage>
        <taxon>Eukaryota</taxon>
        <taxon>Metazoa</taxon>
        <taxon>Spiralia</taxon>
        <taxon>Lophotrochozoa</taxon>
        <taxon>Platyhelminthes</taxon>
        <taxon>Trematoda</taxon>
        <taxon>Digenea</taxon>
        <taxon>Plagiorchiida</taxon>
        <taxon>Pronocephalata</taxon>
        <taxon>Paramphistomoidea</taxon>
        <taxon>Paramphistomidae</taxon>
        <taxon>Calicophoron</taxon>
    </lineage>
</organism>